<dbReference type="EMBL" id="JAWDGP010007329">
    <property type="protein sequence ID" value="KAK3725689.1"/>
    <property type="molecule type" value="Genomic_DNA"/>
</dbReference>
<name>A0AAE0XZ61_9GAST</name>
<dbReference type="Pfam" id="PF23198">
    <property type="entry name" value="PDE8A_N"/>
    <property type="match status" value="1"/>
</dbReference>
<accession>A0AAE0XZ61</accession>
<reference evidence="3" key="1">
    <citation type="journal article" date="2023" name="G3 (Bethesda)">
        <title>A reference genome for the long-term kleptoplast-retaining sea slug Elysia crispata morphotype clarki.</title>
        <authorList>
            <person name="Eastman K.E."/>
            <person name="Pendleton A.L."/>
            <person name="Shaikh M.A."/>
            <person name="Suttiyut T."/>
            <person name="Ogas R."/>
            <person name="Tomko P."/>
            <person name="Gavelis G."/>
            <person name="Widhalm J.R."/>
            <person name="Wisecaver J.H."/>
        </authorList>
    </citation>
    <scope>NUCLEOTIDE SEQUENCE</scope>
    <source>
        <strain evidence="3">ECLA1</strain>
    </source>
</reference>
<evidence type="ECO:0000313" key="4">
    <source>
        <dbReference type="Proteomes" id="UP001283361"/>
    </source>
</evidence>
<sequence length="127" mass="13901">MKSKQYPILLVFGREDSQSDGFWWAAERLSYRCTIARTPENALEAYLSHHHDVVIIDARQSSHGSSTSTTTPSSTSSSVESRTAPAGKINGSSGNAVSTFDAEALCSQRYVLKAKAKLAVRVRFQFS</sequence>
<dbReference type="Proteomes" id="UP001283361">
    <property type="component" value="Unassembled WGS sequence"/>
</dbReference>
<keyword evidence="4" id="KW-1185">Reference proteome</keyword>
<proteinExistence type="predicted"/>
<evidence type="ECO:0000256" key="1">
    <source>
        <dbReference type="SAM" id="MobiDB-lite"/>
    </source>
</evidence>
<organism evidence="3 4">
    <name type="scientific">Elysia crispata</name>
    <name type="common">lettuce slug</name>
    <dbReference type="NCBI Taxonomy" id="231223"/>
    <lineage>
        <taxon>Eukaryota</taxon>
        <taxon>Metazoa</taxon>
        <taxon>Spiralia</taxon>
        <taxon>Lophotrochozoa</taxon>
        <taxon>Mollusca</taxon>
        <taxon>Gastropoda</taxon>
        <taxon>Heterobranchia</taxon>
        <taxon>Euthyneura</taxon>
        <taxon>Panpulmonata</taxon>
        <taxon>Sacoglossa</taxon>
        <taxon>Placobranchoidea</taxon>
        <taxon>Plakobranchidae</taxon>
        <taxon>Elysia</taxon>
    </lineage>
</organism>
<evidence type="ECO:0000313" key="3">
    <source>
        <dbReference type="EMBL" id="KAK3725689.1"/>
    </source>
</evidence>
<evidence type="ECO:0000259" key="2">
    <source>
        <dbReference type="Pfam" id="PF23198"/>
    </source>
</evidence>
<feature type="region of interest" description="Disordered" evidence="1">
    <location>
        <begin position="58"/>
        <end position="94"/>
    </location>
</feature>
<feature type="domain" description="PDE8-like REC N-terminal" evidence="2">
    <location>
        <begin position="4"/>
        <end position="63"/>
    </location>
</feature>
<dbReference type="AlphaFoldDB" id="A0AAE0XZ61"/>
<gene>
    <name evidence="3" type="ORF">RRG08_043105</name>
</gene>
<protein>
    <recommendedName>
        <fullName evidence="2">PDE8-like REC N-terminal domain-containing protein</fullName>
    </recommendedName>
</protein>
<feature type="compositionally biased region" description="Low complexity" evidence="1">
    <location>
        <begin position="61"/>
        <end position="83"/>
    </location>
</feature>
<dbReference type="InterPro" id="IPR057304">
    <property type="entry name" value="PDE8-like_REC_N"/>
</dbReference>
<comment type="caution">
    <text evidence="3">The sequence shown here is derived from an EMBL/GenBank/DDBJ whole genome shotgun (WGS) entry which is preliminary data.</text>
</comment>